<organism evidence="2 3">
    <name type="scientific">Nonomuraea mangrovi</name>
    <dbReference type="NCBI Taxonomy" id="2316207"/>
    <lineage>
        <taxon>Bacteria</taxon>
        <taxon>Bacillati</taxon>
        <taxon>Actinomycetota</taxon>
        <taxon>Actinomycetes</taxon>
        <taxon>Streptosporangiales</taxon>
        <taxon>Streptosporangiaceae</taxon>
        <taxon>Nonomuraea</taxon>
    </lineage>
</organism>
<dbReference type="Pfam" id="PF13409">
    <property type="entry name" value="GST_N_2"/>
    <property type="match status" value="1"/>
</dbReference>
<dbReference type="RefSeq" id="WP_379576499.1">
    <property type="nucleotide sequence ID" value="NZ_JBHUFV010000050.1"/>
</dbReference>
<evidence type="ECO:0000259" key="1">
    <source>
        <dbReference type="Pfam" id="PF13409"/>
    </source>
</evidence>
<dbReference type="Gene3D" id="3.40.30.10">
    <property type="entry name" value="Glutaredoxin"/>
    <property type="match status" value="1"/>
</dbReference>
<dbReference type="InterPro" id="IPR036249">
    <property type="entry name" value="Thioredoxin-like_sf"/>
</dbReference>
<name>A0ABW4T5E4_9ACTN</name>
<dbReference type="SUPFAM" id="SSF47616">
    <property type="entry name" value="GST C-terminal domain-like"/>
    <property type="match status" value="1"/>
</dbReference>
<evidence type="ECO:0000313" key="2">
    <source>
        <dbReference type="EMBL" id="MFD1936325.1"/>
    </source>
</evidence>
<keyword evidence="3" id="KW-1185">Reference proteome</keyword>
<sequence length="251" mass="28451">MTAPTDTPAYASPVDLDAYGPYGPGRAHTSAGWNRPIYPFQGRIGSREHPAEAGRYHLYVSWVCPYAHRAVIVRRLKGLEDVISLSYVDDERDGRGWAFRERRGPDPVNGFTFLEQAYEATEKGYLGHISVPVLWDRTLGRIVSNHYPDITIDLATQWSSGVDLYPPDLRPEIDAINSGLDRRPAPETLERLDRRLGDRRHLFGDVITESDVRLWVHLVRLADLSAYPNLSAYARDLHQHPAFADTFEDGR</sequence>
<accession>A0ABW4T5E4</accession>
<protein>
    <submittedName>
        <fullName evidence="2">Glutathione S-transferase C-terminal domain-containing protein</fullName>
    </submittedName>
</protein>
<dbReference type="Gene3D" id="1.20.1050.10">
    <property type="match status" value="1"/>
</dbReference>
<dbReference type="PANTHER" id="PTHR32419:SF6">
    <property type="entry name" value="GLUTATHIONE S-TRANSFERASE OMEGA-LIKE 1-RELATED"/>
    <property type="match status" value="1"/>
</dbReference>
<proteinExistence type="predicted"/>
<feature type="domain" description="GST N-terminal" evidence="1">
    <location>
        <begin position="63"/>
        <end position="137"/>
    </location>
</feature>
<dbReference type="Proteomes" id="UP001597368">
    <property type="component" value="Unassembled WGS sequence"/>
</dbReference>
<dbReference type="SUPFAM" id="SSF52833">
    <property type="entry name" value="Thioredoxin-like"/>
    <property type="match status" value="1"/>
</dbReference>
<evidence type="ECO:0000313" key="3">
    <source>
        <dbReference type="Proteomes" id="UP001597368"/>
    </source>
</evidence>
<reference evidence="3" key="1">
    <citation type="journal article" date="2019" name="Int. J. Syst. Evol. Microbiol.">
        <title>The Global Catalogue of Microorganisms (GCM) 10K type strain sequencing project: providing services to taxonomists for standard genome sequencing and annotation.</title>
        <authorList>
            <consortium name="The Broad Institute Genomics Platform"/>
            <consortium name="The Broad Institute Genome Sequencing Center for Infectious Disease"/>
            <person name="Wu L."/>
            <person name="Ma J."/>
        </authorList>
    </citation>
    <scope>NUCLEOTIDE SEQUENCE [LARGE SCALE GENOMIC DNA]</scope>
    <source>
        <strain evidence="3">ICMP 6774ER</strain>
    </source>
</reference>
<dbReference type="EMBL" id="JBHUFV010000050">
    <property type="protein sequence ID" value="MFD1936325.1"/>
    <property type="molecule type" value="Genomic_DNA"/>
</dbReference>
<dbReference type="InterPro" id="IPR036282">
    <property type="entry name" value="Glutathione-S-Trfase_C_sf"/>
</dbReference>
<gene>
    <name evidence="2" type="ORF">ACFSKW_33120</name>
</gene>
<dbReference type="PANTHER" id="PTHR32419">
    <property type="entry name" value="GLUTATHIONYL-HYDROQUINONE REDUCTASE"/>
    <property type="match status" value="1"/>
</dbReference>
<dbReference type="InterPro" id="IPR004045">
    <property type="entry name" value="Glutathione_S-Trfase_N"/>
</dbReference>
<comment type="caution">
    <text evidence="2">The sequence shown here is derived from an EMBL/GenBank/DDBJ whole genome shotgun (WGS) entry which is preliminary data.</text>
</comment>
<dbReference type="InterPro" id="IPR016639">
    <property type="entry name" value="GST_Omega/GSH"/>
</dbReference>
<dbReference type="Pfam" id="PF13410">
    <property type="entry name" value="GST_C_2"/>
    <property type="match status" value="1"/>
</dbReference>